<evidence type="ECO:0000313" key="3">
    <source>
        <dbReference type="Proteomes" id="UP001497623"/>
    </source>
</evidence>
<accession>A0AAV2QJL2</accession>
<reference evidence="2 3" key="1">
    <citation type="submission" date="2024-05" db="EMBL/GenBank/DDBJ databases">
        <authorList>
            <person name="Wallberg A."/>
        </authorList>
    </citation>
    <scope>NUCLEOTIDE SEQUENCE [LARGE SCALE GENOMIC DNA]</scope>
</reference>
<dbReference type="EMBL" id="CAXKWB010006536">
    <property type="protein sequence ID" value="CAL4083209.1"/>
    <property type="molecule type" value="Genomic_DNA"/>
</dbReference>
<feature type="domain" description="Reverse transcriptase" evidence="1">
    <location>
        <begin position="1"/>
        <end position="105"/>
    </location>
</feature>
<comment type="caution">
    <text evidence="2">The sequence shown here is derived from an EMBL/GenBank/DDBJ whole genome shotgun (WGS) entry which is preliminary data.</text>
</comment>
<name>A0AAV2QJL2_MEGNR</name>
<organism evidence="2 3">
    <name type="scientific">Meganyctiphanes norvegica</name>
    <name type="common">Northern krill</name>
    <name type="synonym">Thysanopoda norvegica</name>
    <dbReference type="NCBI Taxonomy" id="48144"/>
    <lineage>
        <taxon>Eukaryota</taxon>
        <taxon>Metazoa</taxon>
        <taxon>Ecdysozoa</taxon>
        <taxon>Arthropoda</taxon>
        <taxon>Crustacea</taxon>
        <taxon>Multicrustacea</taxon>
        <taxon>Malacostraca</taxon>
        <taxon>Eumalacostraca</taxon>
        <taxon>Eucarida</taxon>
        <taxon>Euphausiacea</taxon>
        <taxon>Euphausiidae</taxon>
        <taxon>Meganyctiphanes</taxon>
    </lineage>
</organism>
<keyword evidence="3" id="KW-1185">Reference proteome</keyword>
<evidence type="ECO:0000313" key="2">
    <source>
        <dbReference type="EMBL" id="CAL4083209.1"/>
    </source>
</evidence>
<dbReference type="Proteomes" id="UP001497623">
    <property type="component" value="Unassembled WGS sequence"/>
</dbReference>
<dbReference type="PANTHER" id="PTHR33332">
    <property type="entry name" value="REVERSE TRANSCRIPTASE DOMAIN-CONTAINING PROTEIN"/>
    <property type="match status" value="1"/>
</dbReference>
<dbReference type="InterPro" id="IPR043502">
    <property type="entry name" value="DNA/RNA_pol_sf"/>
</dbReference>
<gene>
    <name evidence="2" type="ORF">MNOR_LOCUS12109</name>
</gene>
<dbReference type="PROSITE" id="PS50878">
    <property type="entry name" value="RT_POL"/>
    <property type="match status" value="1"/>
</dbReference>
<proteinExistence type="predicted"/>
<dbReference type="SUPFAM" id="SSF56672">
    <property type="entry name" value="DNA/RNA polymerases"/>
    <property type="match status" value="1"/>
</dbReference>
<dbReference type="InterPro" id="IPR000477">
    <property type="entry name" value="RT_dom"/>
</dbReference>
<dbReference type="AlphaFoldDB" id="A0AAV2QJL2"/>
<dbReference type="GO" id="GO:0071897">
    <property type="term" value="P:DNA biosynthetic process"/>
    <property type="evidence" value="ECO:0007669"/>
    <property type="project" value="UniProtKB-ARBA"/>
</dbReference>
<feature type="non-terminal residue" evidence="2">
    <location>
        <position position="105"/>
    </location>
</feature>
<sequence length="105" mass="11714">RVVIRGTASEPFAVTSGVPQGSVLGPILFLIFINDLPLEVISPVSLFADDSKVFTRIVSEKNRKKQNNIANGNLNLQNDLDSIKEWASKWKMEFNVDKCKIMHLG</sequence>
<protein>
    <recommendedName>
        <fullName evidence="1">Reverse transcriptase domain-containing protein</fullName>
    </recommendedName>
</protein>
<feature type="non-terminal residue" evidence="2">
    <location>
        <position position="1"/>
    </location>
</feature>
<dbReference type="Pfam" id="PF00078">
    <property type="entry name" value="RVT_1"/>
    <property type="match status" value="1"/>
</dbReference>
<evidence type="ECO:0000259" key="1">
    <source>
        <dbReference type="PROSITE" id="PS50878"/>
    </source>
</evidence>